<evidence type="ECO:0000259" key="4">
    <source>
        <dbReference type="PROSITE" id="PS01124"/>
    </source>
</evidence>
<evidence type="ECO:0000256" key="3">
    <source>
        <dbReference type="ARBA" id="ARBA00023163"/>
    </source>
</evidence>
<keyword evidence="2" id="KW-0238">DNA-binding</keyword>
<dbReference type="Proteomes" id="UP000677244">
    <property type="component" value="Unassembled WGS sequence"/>
</dbReference>
<dbReference type="InterPro" id="IPR053142">
    <property type="entry name" value="PchR_regulatory_protein"/>
</dbReference>
<dbReference type="SMART" id="SM00342">
    <property type="entry name" value="HTH_ARAC"/>
    <property type="match status" value="1"/>
</dbReference>
<organism evidence="5 6">
    <name type="scientific">Niastella soli</name>
    <dbReference type="NCBI Taxonomy" id="2821487"/>
    <lineage>
        <taxon>Bacteria</taxon>
        <taxon>Pseudomonadati</taxon>
        <taxon>Bacteroidota</taxon>
        <taxon>Chitinophagia</taxon>
        <taxon>Chitinophagales</taxon>
        <taxon>Chitinophagaceae</taxon>
        <taxon>Niastella</taxon>
    </lineage>
</organism>
<dbReference type="InterPro" id="IPR018062">
    <property type="entry name" value="HTH_AraC-typ_CS"/>
</dbReference>
<feature type="domain" description="HTH araC/xylS-type" evidence="4">
    <location>
        <begin position="86"/>
        <end position="181"/>
    </location>
</feature>
<dbReference type="InterPro" id="IPR018060">
    <property type="entry name" value="HTH_AraC"/>
</dbReference>
<protein>
    <submittedName>
        <fullName evidence="5">Helix-turn-helix transcriptional regulator</fullName>
    </submittedName>
</protein>
<dbReference type="PANTHER" id="PTHR47893">
    <property type="entry name" value="REGULATORY PROTEIN PCHR"/>
    <property type="match status" value="1"/>
</dbReference>
<dbReference type="RefSeq" id="WP_209141226.1">
    <property type="nucleotide sequence ID" value="NZ_JAGHKO010000005.1"/>
</dbReference>
<keyword evidence="3" id="KW-0804">Transcription</keyword>
<dbReference type="EMBL" id="JAGHKO010000005">
    <property type="protein sequence ID" value="MBO9203175.1"/>
    <property type="molecule type" value="Genomic_DNA"/>
</dbReference>
<reference evidence="5 6" key="1">
    <citation type="submission" date="2021-03" db="EMBL/GenBank/DDBJ databases">
        <title>Assistant Professor.</title>
        <authorList>
            <person name="Huq M.A."/>
        </authorList>
    </citation>
    <scope>NUCLEOTIDE SEQUENCE [LARGE SCALE GENOMIC DNA]</scope>
    <source>
        <strain evidence="5 6">MAH-29</strain>
    </source>
</reference>
<dbReference type="PROSITE" id="PS01124">
    <property type="entry name" value="HTH_ARAC_FAMILY_2"/>
    <property type="match status" value="1"/>
</dbReference>
<proteinExistence type="predicted"/>
<gene>
    <name evidence="5" type="ORF">J7I42_22990</name>
</gene>
<dbReference type="PROSITE" id="PS00041">
    <property type="entry name" value="HTH_ARAC_FAMILY_1"/>
    <property type="match status" value="1"/>
</dbReference>
<dbReference type="PANTHER" id="PTHR47893:SF1">
    <property type="entry name" value="REGULATORY PROTEIN PCHR"/>
    <property type="match status" value="1"/>
</dbReference>
<evidence type="ECO:0000256" key="1">
    <source>
        <dbReference type="ARBA" id="ARBA00023015"/>
    </source>
</evidence>
<evidence type="ECO:0000256" key="2">
    <source>
        <dbReference type="ARBA" id="ARBA00023125"/>
    </source>
</evidence>
<sequence length="181" mass="20245">MEFADKVAKGNEDDLSRENMPISFAMHQCLQDIMNVKVTGGLKLLFLQSKCIELLTLQAQMYEDAARSTQTPSLIVKPGHDTESIYFAKEYLVQHAAQPPSLSELARVAGINEFKLKQGFKALFNNTVFGYLTDYKLTQARDLLVANVPIKDVADRLGYSSVQHFNSAFRKKFGVPPGKVK</sequence>
<dbReference type="Pfam" id="PF12833">
    <property type="entry name" value="HTH_18"/>
    <property type="match status" value="1"/>
</dbReference>
<dbReference type="PRINTS" id="PR00032">
    <property type="entry name" value="HTHARAC"/>
</dbReference>
<accession>A0ABS3YZ28</accession>
<dbReference type="Gene3D" id="1.10.10.60">
    <property type="entry name" value="Homeodomain-like"/>
    <property type="match status" value="1"/>
</dbReference>
<keyword evidence="1" id="KW-0805">Transcription regulation</keyword>
<keyword evidence="6" id="KW-1185">Reference proteome</keyword>
<evidence type="ECO:0000313" key="5">
    <source>
        <dbReference type="EMBL" id="MBO9203175.1"/>
    </source>
</evidence>
<dbReference type="InterPro" id="IPR020449">
    <property type="entry name" value="Tscrpt_reg_AraC-type_HTH"/>
</dbReference>
<dbReference type="InterPro" id="IPR009057">
    <property type="entry name" value="Homeodomain-like_sf"/>
</dbReference>
<dbReference type="SUPFAM" id="SSF46689">
    <property type="entry name" value="Homeodomain-like"/>
    <property type="match status" value="2"/>
</dbReference>
<comment type="caution">
    <text evidence="5">The sequence shown here is derived from an EMBL/GenBank/DDBJ whole genome shotgun (WGS) entry which is preliminary data.</text>
</comment>
<name>A0ABS3YZ28_9BACT</name>
<evidence type="ECO:0000313" key="6">
    <source>
        <dbReference type="Proteomes" id="UP000677244"/>
    </source>
</evidence>